<dbReference type="EMBL" id="JAPDRK010000007">
    <property type="protein sequence ID" value="KAJ9610514.1"/>
    <property type="molecule type" value="Genomic_DNA"/>
</dbReference>
<comment type="caution">
    <text evidence="2">The sequence shown here is derived from an EMBL/GenBank/DDBJ whole genome shotgun (WGS) entry which is preliminary data.</text>
</comment>
<evidence type="ECO:0000313" key="2">
    <source>
        <dbReference type="EMBL" id="KAJ9610514.1"/>
    </source>
</evidence>
<feature type="compositionally biased region" description="Polar residues" evidence="1">
    <location>
        <begin position="69"/>
        <end position="85"/>
    </location>
</feature>
<reference evidence="2" key="1">
    <citation type="submission" date="2022-10" db="EMBL/GenBank/DDBJ databases">
        <title>Culturing micro-colonial fungi from biological soil crusts in the Mojave desert and describing Neophaeococcomyces mojavensis, and introducing the new genera and species Taxawa tesnikishii.</title>
        <authorList>
            <person name="Kurbessoian T."/>
            <person name="Stajich J.E."/>
        </authorList>
    </citation>
    <scope>NUCLEOTIDE SEQUENCE</scope>
    <source>
        <strain evidence="2">TK_41</strain>
    </source>
</reference>
<name>A0AA39CIT3_9EURO</name>
<organism evidence="2 3">
    <name type="scientific">Cladophialophora chaetospira</name>
    <dbReference type="NCBI Taxonomy" id="386627"/>
    <lineage>
        <taxon>Eukaryota</taxon>
        <taxon>Fungi</taxon>
        <taxon>Dikarya</taxon>
        <taxon>Ascomycota</taxon>
        <taxon>Pezizomycotina</taxon>
        <taxon>Eurotiomycetes</taxon>
        <taxon>Chaetothyriomycetidae</taxon>
        <taxon>Chaetothyriales</taxon>
        <taxon>Herpotrichiellaceae</taxon>
        <taxon>Cladophialophora</taxon>
    </lineage>
</organism>
<feature type="compositionally biased region" description="Basic and acidic residues" evidence="1">
    <location>
        <begin position="90"/>
        <end position="100"/>
    </location>
</feature>
<gene>
    <name evidence="2" type="ORF">H2200_005291</name>
</gene>
<evidence type="ECO:0000256" key="1">
    <source>
        <dbReference type="SAM" id="MobiDB-lite"/>
    </source>
</evidence>
<dbReference type="Proteomes" id="UP001172673">
    <property type="component" value="Unassembled WGS sequence"/>
</dbReference>
<dbReference type="AlphaFoldDB" id="A0AA39CIT3"/>
<evidence type="ECO:0000313" key="3">
    <source>
        <dbReference type="Proteomes" id="UP001172673"/>
    </source>
</evidence>
<sequence>MDGSKFLKLVPEEGRQYAPASAFIAPAKPESPTLRRVPSFEDLKTKINNDGAWYSFLKLTPDLLKKPSVATSGSHDQTKENTLPSCIQGEQEKKGNSATS</sequence>
<feature type="region of interest" description="Disordered" evidence="1">
    <location>
        <begin position="66"/>
        <end position="100"/>
    </location>
</feature>
<protein>
    <submittedName>
        <fullName evidence="2">Uncharacterized protein</fullName>
    </submittedName>
</protein>
<keyword evidence="3" id="KW-1185">Reference proteome</keyword>
<proteinExistence type="predicted"/>
<accession>A0AA39CIT3</accession>